<name>C8XGC8_NAKMY</name>
<dbReference type="SUPFAM" id="SSF54631">
    <property type="entry name" value="CBS-domain pair"/>
    <property type="match status" value="1"/>
</dbReference>
<dbReference type="Pfam" id="PF00571">
    <property type="entry name" value="CBS"/>
    <property type="match status" value="2"/>
</dbReference>
<evidence type="ECO:0000313" key="5">
    <source>
        <dbReference type="Proteomes" id="UP000002218"/>
    </source>
</evidence>
<evidence type="ECO:0000313" key="4">
    <source>
        <dbReference type="EMBL" id="ACV80130.1"/>
    </source>
</evidence>
<dbReference type="Gene3D" id="3.10.580.10">
    <property type="entry name" value="CBS-domain"/>
    <property type="match status" value="1"/>
</dbReference>
<reference evidence="5" key="1">
    <citation type="submission" date="2009-09" db="EMBL/GenBank/DDBJ databases">
        <title>The complete genome of Nakamurella multipartita DSM 44233.</title>
        <authorList>
            <consortium name="US DOE Joint Genome Institute (JGI-PGF)"/>
            <person name="Lucas S."/>
            <person name="Copeland A."/>
            <person name="Lapidus A."/>
            <person name="Glavina del Rio T."/>
            <person name="Dalin E."/>
            <person name="Tice H."/>
            <person name="Bruce D."/>
            <person name="Goodwin L."/>
            <person name="Pitluck S."/>
            <person name="Kyrpides N."/>
            <person name="Mavromatis K."/>
            <person name="Ivanova N."/>
            <person name="Ovchinnikova G."/>
            <person name="Sims D."/>
            <person name="Meincke L."/>
            <person name="Brettin T."/>
            <person name="Detter J.C."/>
            <person name="Han C."/>
            <person name="Larimer F."/>
            <person name="Land M."/>
            <person name="Hauser L."/>
            <person name="Markowitz V."/>
            <person name="Cheng J.-F."/>
            <person name="Hugenholtz P."/>
            <person name="Woyke T."/>
            <person name="Wu D."/>
            <person name="Klenk H.-P."/>
            <person name="Eisen J.A."/>
        </authorList>
    </citation>
    <scope>NUCLEOTIDE SEQUENCE [LARGE SCALE GENOMIC DNA]</scope>
    <source>
        <strain evidence="5">ATCC 700099 / DSM 44233 / CIP 104796 / JCM 9543 / NBRC 105858 / Y-104</strain>
    </source>
</reference>
<dbReference type="InParanoid" id="C8XGC8"/>
<sequence>MRARDIMTRNVLSVEPTVPVAKAAAMLAKRGYSALPVVDRSGDLIGIVTEADLIGNRFPFTEAAAEAGAATGPAATVAEVMTSPVVGVSHDTDVSIVAREMLVDRRRSLPIVDGSALVGVITRRDIVRALARSDEEIASDVRAKLGVIGGLTRWSAQVGNGDVVLHDRYREASDRDIARALVESVPGVISVTIRTPDDENA</sequence>
<dbReference type="InterPro" id="IPR046342">
    <property type="entry name" value="CBS_dom_sf"/>
</dbReference>
<dbReference type="OrthoDB" id="2111978at2"/>
<dbReference type="PANTHER" id="PTHR43080">
    <property type="entry name" value="CBS DOMAIN-CONTAINING PROTEIN CBSX3, MITOCHONDRIAL"/>
    <property type="match status" value="1"/>
</dbReference>
<accession>C8XGC8</accession>
<keyword evidence="1 2" id="KW-0129">CBS domain</keyword>
<feature type="domain" description="CBS" evidence="3">
    <location>
        <begin position="7"/>
        <end position="66"/>
    </location>
</feature>
<dbReference type="HOGENOM" id="CLU_040681_1_0_11"/>
<dbReference type="InterPro" id="IPR051257">
    <property type="entry name" value="Diverse_CBS-Domain"/>
</dbReference>
<dbReference type="SMART" id="SM00116">
    <property type="entry name" value="CBS"/>
    <property type="match status" value="2"/>
</dbReference>
<dbReference type="EMBL" id="CP001737">
    <property type="protein sequence ID" value="ACV80130.1"/>
    <property type="molecule type" value="Genomic_DNA"/>
</dbReference>
<dbReference type="KEGG" id="nml:Namu_3833"/>
<evidence type="ECO:0000259" key="3">
    <source>
        <dbReference type="PROSITE" id="PS51371"/>
    </source>
</evidence>
<dbReference type="InterPro" id="IPR000644">
    <property type="entry name" value="CBS_dom"/>
</dbReference>
<dbReference type="STRING" id="479431.Namu_3833"/>
<evidence type="ECO:0000256" key="1">
    <source>
        <dbReference type="ARBA" id="ARBA00023122"/>
    </source>
</evidence>
<evidence type="ECO:0000256" key="2">
    <source>
        <dbReference type="PROSITE-ProRule" id="PRU00703"/>
    </source>
</evidence>
<dbReference type="PANTHER" id="PTHR43080:SF2">
    <property type="entry name" value="CBS DOMAIN-CONTAINING PROTEIN"/>
    <property type="match status" value="1"/>
</dbReference>
<proteinExistence type="predicted"/>
<keyword evidence="5" id="KW-1185">Reference proteome</keyword>
<protein>
    <submittedName>
        <fullName evidence="4">Putative signal transduction protein with CBS domains</fullName>
    </submittedName>
</protein>
<dbReference type="Proteomes" id="UP000002218">
    <property type="component" value="Chromosome"/>
</dbReference>
<dbReference type="PROSITE" id="PS51371">
    <property type="entry name" value="CBS"/>
    <property type="match status" value="2"/>
</dbReference>
<organism evidence="4 5">
    <name type="scientific">Nakamurella multipartita (strain ATCC 700099 / DSM 44233 / CIP 104796 / JCM 9543 / NBRC 105858 / Y-104)</name>
    <name type="common">Microsphaera multipartita</name>
    <dbReference type="NCBI Taxonomy" id="479431"/>
    <lineage>
        <taxon>Bacteria</taxon>
        <taxon>Bacillati</taxon>
        <taxon>Actinomycetota</taxon>
        <taxon>Actinomycetes</taxon>
        <taxon>Nakamurellales</taxon>
        <taxon>Nakamurellaceae</taxon>
        <taxon>Nakamurella</taxon>
    </lineage>
</organism>
<dbReference type="AlphaFoldDB" id="C8XGC8"/>
<dbReference type="eggNOG" id="COG0517">
    <property type="taxonomic scope" value="Bacteria"/>
</dbReference>
<feature type="domain" description="CBS" evidence="3">
    <location>
        <begin position="81"/>
        <end position="136"/>
    </location>
</feature>
<reference evidence="4 5" key="2">
    <citation type="journal article" date="2010" name="Stand. Genomic Sci.">
        <title>Complete genome sequence of Nakamurella multipartita type strain (Y-104).</title>
        <authorList>
            <person name="Tice H."/>
            <person name="Mayilraj S."/>
            <person name="Sims D."/>
            <person name="Lapidus A."/>
            <person name="Nolan M."/>
            <person name="Lucas S."/>
            <person name="Glavina Del Rio T."/>
            <person name="Copeland A."/>
            <person name="Cheng J.F."/>
            <person name="Meincke L."/>
            <person name="Bruce D."/>
            <person name="Goodwin L."/>
            <person name="Pitluck S."/>
            <person name="Ivanova N."/>
            <person name="Mavromatis K."/>
            <person name="Ovchinnikova G."/>
            <person name="Pati A."/>
            <person name="Chen A."/>
            <person name="Palaniappan K."/>
            <person name="Land M."/>
            <person name="Hauser L."/>
            <person name="Chang Y.J."/>
            <person name="Jeffries C.D."/>
            <person name="Detter J.C."/>
            <person name="Brettin T."/>
            <person name="Rohde M."/>
            <person name="Goker M."/>
            <person name="Bristow J."/>
            <person name="Eisen J.A."/>
            <person name="Markowitz V."/>
            <person name="Hugenholtz P."/>
            <person name="Kyrpides N.C."/>
            <person name="Klenk H.P."/>
            <person name="Chen F."/>
        </authorList>
    </citation>
    <scope>NUCLEOTIDE SEQUENCE [LARGE SCALE GENOMIC DNA]</scope>
    <source>
        <strain evidence="5">ATCC 700099 / DSM 44233 / CIP 104796 / JCM 9543 / NBRC 105858 / Y-104</strain>
    </source>
</reference>
<gene>
    <name evidence="4" type="ordered locus">Namu_3833</name>
</gene>